<keyword evidence="3" id="KW-1185">Reference proteome</keyword>
<reference evidence="2 3" key="2">
    <citation type="submission" date="2024-07" db="EMBL/GenBank/DDBJ databases">
        <authorList>
            <person name="Akdeniz Z."/>
        </authorList>
    </citation>
    <scope>NUCLEOTIDE SEQUENCE [LARGE SCALE GENOMIC DNA]</scope>
</reference>
<evidence type="ECO:0000313" key="1">
    <source>
        <dbReference type="EMBL" id="CAI9976266.1"/>
    </source>
</evidence>
<accession>A0AA86RKI0</accession>
<reference evidence="1" key="1">
    <citation type="submission" date="2023-06" db="EMBL/GenBank/DDBJ databases">
        <authorList>
            <person name="Kurt Z."/>
        </authorList>
    </citation>
    <scope>NUCLEOTIDE SEQUENCE</scope>
</reference>
<comment type="caution">
    <text evidence="1">The sequence shown here is derived from an EMBL/GenBank/DDBJ whole genome shotgun (WGS) entry which is preliminary data.</text>
</comment>
<evidence type="ECO:0000313" key="3">
    <source>
        <dbReference type="Proteomes" id="UP001642409"/>
    </source>
</evidence>
<proteinExistence type="predicted"/>
<gene>
    <name evidence="2" type="ORF">HINF_LOCUS17246</name>
    <name evidence="1" type="ORF">HINF_LOCUS63911</name>
</gene>
<dbReference type="Proteomes" id="UP001642409">
    <property type="component" value="Unassembled WGS sequence"/>
</dbReference>
<sequence>MIKKSCESNRFNVLTCFIDYSSQQQQQKQPVFQLYKEQNVAPTRLRHQDKMKYFQEQLYLQNQTTNLTKPIQNVFLIELTYSGQQYIQQIQREILELYELSYPFDWIIDKISQKYDQIMSVSVIEFMLNKYKIQPRAYKNNQQEIDVHLVFSERFGNFSKQQYKQHSYKYAKIE</sequence>
<organism evidence="1">
    <name type="scientific">Hexamita inflata</name>
    <dbReference type="NCBI Taxonomy" id="28002"/>
    <lineage>
        <taxon>Eukaryota</taxon>
        <taxon>Metamonada</taxon>
        <taxon>Diplomonadida</taxon>
        <taxon>Hexamitidae</taxon>
        <taxon>Hexamitinae</taxon>
        <taxon>Hexamita</taxon>
    </lineage>
</organism>
<dbReference type="AlphaFoldDB" id="A0AA86RKI0"/>
<protein>
    <submittedName>
        <fullName evidence="2">Hypothetical_protein</fullName>
    </submittedName>
</protein>
<evidence type="ECO:0000313" key="2">
    <source>
        <dbReference type="EMBL" id="CAL6001128.1"/>
    </source>
</evidence>
<dbReference type="EMBL" id="CATOUU010001173">
    <property type="protein sequence ID" value="CAI9976266.1"/>
    <property type="molecule type" value="Genomic_DNA"/>
</dbReference>
<dbReference type="EMBL" id="CAXDID020000043">
    <property type="protein sequence ID" value="CAL6001128.1"/>
    <property type="molecule type" value="Genomic_DNA"/>
</dbReference>
<name>A0AA86RKI0_9EUKA</name>